<organism evidence="5">
    <name type="scientific">Amblyomma cajennense</name>
    <name type="common">Cayenne tick</name>
    <name type="synonym">Acarus cajennensis</name>
    <dbReference type="NCBI Taxonomy" id="34607"/>
    <lineage>
        <taxon>Eukaryota</taxon>
        <taxon>Metazoa</taxon>
        <taxon>Ecdysozoa</taxon>
        <taxon>Arthropoda</taxon>
        <taxon>Chelicerata</taxon>
        <taxon>Arachnida</taxon>
        <taxon>Acari</taxon>
        <taxon>Parasitiformes</taxon>
        <taxon>Ixodida</taxon>
        <taxon>Ixodoidea</taxon>
        <taxon>Ixodidae</taxon>
        <taxon>Amblyomminae</taxon>
        <taxon>Amblyomma</taxon>
    </lineage>
</organism>
<accession>A0A023FLT4</accession>
<evidence type="ECO:0000256" key="1">
    <source>
        <dbReference type="ARBA" id="ARBA00004173"/>
    </source>
</evidence>
<dbReference type="GO" id="GO:0006412">
    <property type="term" value="P:translation"/>
    <property type="evidence" value="ECO:0007669"/>
    <property type="project" value="InterPro"/>
</dbReference>
<evidence type="ECO:0000256" key="3">
    <source>
        <dbReference type="ARBA" id="ARBA00023128"/>
    </source>
</evidence>
<evidence type="ECO:0000256" key="4">
    <source>
        <dbReference type="ARBA" id="ARBA00023274"/>
    </source>
</evidence>
<proteinExistence type="evidence at transcript level"/>
<dbReference type="PANTHER" id="PTHR13014:SF3">
    <property type="entry name" value="LARGE RIBOSOMAL SUBUNIT PROTEIN ML65"/>
    <property type="match status" value="1"/>
</dbReference>
<dbReference type="EMBL" id="GBBK01002368">
    <property type="protein sequence ID" value="JAC22114.1"/>
    <property type="molecule type" value="mRNA"/>
</dbReference>
<dbReference type="Pfam" id="PF07147">
    <property type="entry name" value="PDCD9"/>
    <property type="match status" value="1"/>
</dbReference>
<dbReference type="GO" id="GO:0003735">
    <property type="term" value="F:structural constituent of ribosome"/>
    <property type="evidence" value="ECO:0007669"/>
    <property type="project" value="InterPro"/>
</dbReference>
<dbReference type="AlphaFoldDB" id="A0A023FLT4"/>
<dbReference type="InterPro" id="IPR039982">
    <property type="entry name" value="Ribosomal_mL65"/>
</dbReference>
<reference evidence="5" key="1">
    <citation type="submission" date="2014-03" db="EMBL/GenBank/DDBJ databases">
        <title>The sialotranscriptome of Amblyomma triste, Amblyomma parvum and Amblyomma cajennense ticks, uncovered by 454-based RNA-seq.</title>
        <authorList>
            <person name="Garcia G.R."/>
            <person name="Gardinassi L.G."/>
            <person name="Ribeiro J.M."/>
            <person name="Anatriello E."/>
            <person name="Ferreira B.R."/>
            <person name="Moreira H.N."/>
            <person name="Mafra C."/>
            <person name="Olegario M.M."/>
            <person name="Szabo P.J."/>
            <person name="Miranda-Santos I.K."/>
            <person name="Maruyama S.R."/>
        </authorList>
    </citation>
    <scope>NUCLEOTIDE SEQUENCE</scope>
    <source>
        <strain evidence="5">Uberlandia</strain>
        <tissue evidence="5">Salivary glands</tissue>
    </source>
</reference>
<evidence type="ECO:0000313" key="5">
    <source>
        <dbReference type="EMBL" id="JAC22114.1"/>
    </source>
</evidence>
<keyword evidence="2 5" id="KW-0689">Ribosomal protein</keyword>
<dbReference type="PANTHER" id="PTHR13014">
    <property type="entry name" value="MITOCHONDRIAL 28S RIBOSOMAL PROTEIN S30/P52 PRO-APOTOTIC PROTEIN"/>
    <property type="match status" value="1"/>
</dbReference>
<protein>
    <submittedName>
        <fullName evidence="5">Putative ribosomal protein</fullName>
    </submittedName>
</protein>
<keyword evidence="4" id="KW-0687">Ribonucleoprotein</keyword>
<comment type="subcellular location">
    <subcellularLocation>
        <location evidence="1">Mitochondrion</location>
    </subcellularLocation>
</comment>
<name>A0A023FLT4_AMBCJ</name>
<evidence type="ECO:0000256" key="2">
    <source>
        <dbReference type="ARBA" id="ARBA00022980"/>
    </source>
</evidence>
<sequence>MATKILTKRRVCALRNLRFTSHYPKLLNPDLEAEYAYTEEPKYPPIVDTSYPATLLREREEWRDSIKAMPTVPQKLHAIAFKGHQFCYIVNPDILYYNSLPAYQYATRTHLIKGLPDTYGQVDVEDAYARLKPHLIDAIATVLEAHESGEKFRWKRRESIKQGNIIRSVLSVLLKGLAKDAPHLQSAQVDLTPRCDSFWEHGRYYPNERRKYKDKEIIPMNFQYMDKPDVQVRISEPLVPVVSLDDPLVCSKEVPDFPYHPSYMKFKFKNKTLTSLPGTWPFHDCNFPLVSIRQRGLLTNHHDSPFRTAEEVQDATDAAALLAGFGWLNGVATQLGFTIYHDPTYPLVSQIINTDGQHWTFAVYQLNTLRFHTDFYETNPLRNLCWTSGNLRLFEAYENGELKGIDDSVFKHLLRFMLCQPKVPEGVELRPYLGTDDRPEEEVLHQRSRWMTRYDCRFYLREALKKEVPLWVKIYKWHPDAPPTPNIKLK</sequence>
<dbReference type="InterPro" id="IPR010793">
    <property type="entry name" value="Ribosomal_mL37/mL65"/>
</dbReference>
<keyword evidence="3" id="KW-0496">Mitochondrion</keyword>
<dbReference type="GO" id="GO:0005762">
    <property type="term" value="C:mitochondrial large ribosomal subunit"/>
    <property type="evidence" value="ECO:0007669"/>
    <property type="project" value="TreeGrafter"/>
</dbReference>